<accession>A0A6C0DDU6</accession>
<evidence type="ECO:0000313" key="2">
    <source>
        <dbReference type="EMBL" id="QHT14129.1"/>
    </source>
</evidence>
<dbReference type="EMBL" id="MN739579">
    <property type="protein sequence ID" value="QHT14129.1"/>
    <property type="molecule type" value="Genomic_DNA"/>
</dbReference>
<feature type="region of interest" description="Disordered" evidence="1">
    <location>
        <begin position="15"/>
        <end position="66"/>
    </location>
</feature>
<reference evidence="2" key="1">
    <citation type="journal article" date="2020" name="Nature">
        <title>Giant virus diversity and host interactions through global metagenomics.</title>
        <authorList>
            <person name="Schulz F."/>
            <person name="Roux S."/>
            <person name="Paez-Espino D."/>
            <person name="Jungbluth S."/>
            <person name="Walsh D.A."/>
            <person name="Denef V.J."/>
            <person name="McMahon K.D."/>
            <person name="Konstantinidis K.T."/>
            <person name="Eloe-Fadrosh E.A."/>
            <person name="Kyrpides N.C."/>
            <person name="Woyke T."/>
        </authorList>
    </citation>
    <scope>NUCLEOTIDE SEQUENCE</scope>
    <source>
        <strain evidence="2">GVMAG-M-3300023174-134</strain>
    </source>
</reference>
<organism evidence="2">
    <name type="scientific">viral metagenome</name>
    <dbReference type="NCBI Taxonomy" id="1070528"/>
    <lineage>
        <taxon>unclassified sequences</taxon>
        <taxon>metagenomes</taxon>
        <taxon>organismal metagenomes</taxon>
    </lineage>
</organism>
<proteinExistence type="predicted"/>
<sequence>MSKILYPKSKILYPKNSAYDDSYDDDDGNDSYDDDDGNDSYDDDDGNDSYDDDDGNDSYDDDDTENYMSNILNANKNADNTEILKKKLLKYIDKNNREKNRSIDSSVIDYIDNNNSTSFKFNLENYRNDIEKIDIMGLTSPSLKDQIDTLNNQERNTYEKIINKYRLFSDFIDMVHDFKICNDFFFKLIGYNKAKFPDETLEEFQTLFINLCSDSNNIRVDKSYVIQYELFKDLIKKLKELNLNIPELPEYEVLLKDKDYNDYFKNKNEFFNWFRESGKGSPIGYKISANNYSVLDGCKQIPINMPTYYPKFWTQNVAGLFDVTVYPNSLNENGDKGAKFVVNYVDYVDEKRRVITVTYNIGSRATLDNVLRIKYNDKILNQRLLKKKKESLEVFTQNIITAAKRGKDDDDDDDEQCILENSTIEDSTITITNLKINGQEHILENLDKEMRELIMVFSECIKTLCDKLVIERVQNNCMSPSASNALQFEPKHLHALFTIDSYVPYVGILEYLAKKIDYCFPTFVKIKKGFKYLDMPTVGSDNKLLKEKLYYFKLLKKYFEINDDDHDDDSNMDLDNNNSLTIIQTNLKNTDDFFKENIFRKDILKTEDLWKYIQYEFIKNYSNIWIYKKSEFEKSKNTVKEINNLIKIKKKLLKEKKSSEADGINKDLITLLFKLPDVPNMALELSELIEESDEFIPLSLTENIKVIHDILTFEYLTGTTREITKKINEHSELYRQGHRFTNGEAIVTKMKKNIELFDLEKKIRSKNNNQLIDDTIKTLIEDQMSSQYIEFQMSSAYFGNKNINQIIDYNIKNLKLNFDINTYYDSIVLEYIKEYRKKLIYNPEEQILVIEVNNIISKLIQEDNNEKELNIIGFAFNVLKDFNNLKHNFYTFISKLNPIPKYDVDSKLVTVNLATNTDDKTIKNIVKFFNEEGDRKIKYISENATKKLIIPLSIELIINLTYASLLKVSEIDEREPNAKISDRIPLTEFSKRSKYDIQKLNNEIIEESYIALKRYCDGIEIFDFDTYSNVLFNSIEIEKDENKKNIEQQYNEWIEENRRNNSINKPIEKIIGYIGKNGGSKKSGSKRKPSKQTKKLHRNKHRNKHTQKTHSRKKRYSKKYRNKLK</sequence>
<feature type="region of interest" description="Disordered" evidence="1">
    <location>
        <begin position="1073"/>
        <end position="1125"/>
    </location>
</feature>
<dbReference type="AlphaFoldDB" id="A0A6C0DDU6"/>
<name>A0A6C0DDU6_9ZZZZ</name>
<evidence type="ECO:0000256" key="1">
    <source>
        <dbReference type="SAM" id="MobiDB-lite"/>
    </source>
</evidence>
<feature type="compositionally biased region" description="Acidic residues" evidence="1">
    <location>
        <begin position="21"/>
        <end position="65"/>
    </location>
</feature>
<feature type="compositionally biased region" description="Basic residues" evidence="1">
    <location>
        <begin position="1083"/>
        <end position="1125"/>
    </location>
</feature>
<protein>
    <submittedName>
        <fullName evidence="2">Uncharacterized protein</fullName>
    </submittedName>
</protein>